<evidence type="ECO:0000313" key="1">
    <source>
        <dbReference type="EMBL" id="NJB69294.1"/>
    </source>
</evidence>
<reference evidence="1 2" key="1">
    <citation type="submission" date="2020-03" db="EMBL/GenBank/DDBJ databases">
        <title>Genomic Encyclopedia of Type Strains, Phase IV (KMG-IV): sequencing the most valuable type-strain genomes for metagenomic binning, comparative biology and taxonomic classification.</title>
        <authorList>
            <person name="Goeker M."/>
        </authorList>
    </citation>
    <scope>NUCLEOTIDE SEQUENCE [LARGE SCALE GENOMIC DNA]</scope>
    <source>
        <strain evidence="1 2">DSM 24233</strain>
    </source>
</reference>
<keyword evidence="2" id="KW-1185">Reference proteome</keyword>
<accession>A0A846QVZ7</accession>
<dbReference type="Proteomes" id="UP000580856">
    <property type="component" value="Unassembled WGS sequence"/>
</dbReference>
<dbReference type="InterPro" id="IPR005358">
    <property type="entry name" value="Puta_zinc/iron-chelating_dom"/>
</dbReference>
<evidence type="ECO:0000313" key="2">
    <source>
        <dbReference type="Proteomes" id="UP000580856"/>
    </source>
</evidence>
<gene>
    <name evidence="1" type="ORF">GGQ74_002991</name>
</gene>
<dbReference type="AlphaFoldDB" id="A0A846QVZ7"/>
<name>A0A846QVZ7_9BACT</name>
<dbReference type="EMBL" id="JAATJA010000004">
    <property type="protein sequence ID" value="NJB69294.1"/>
    <property type="molecule type" value="Genomic_DNA"/>
</dbReference>
<proteinExistence type="predicted"/>
<protein>
    <submittedName>
        <fullName evidence="1">Fe-S-cluster containining protein</fullName>
    </submittedName>
</protein>
<dbReference type="RefSeq" id="WP_167942377.1">
    <property type="nucleotide sequence ID" value="NZ_JAATJA010000004.1"/>
</dbReference>
<organism evidence="1 2">
    <name type="scientific">Desulfobaculum xiamenense</name>
    <dbReference type="NCBI Taxonomy" id="995050"/>
    <lineage>
        <taxon>Bacteria</taxon>
        <taxon>Pseudomonadati</taxon>
        <taxon>Thermodesulfobacteriota</taxon>
        <taxon>Desulfovibrionia</taxon>
        <taxon>Desulfovibrionales</taxon>
        <taxon>Desulfovibrionaceae</taxon>
        <taxon>Desulfobaculum</taxon>
    </lineage>
</organism>
<comment type="caution">
    <text evidence="1">The sequence shown here is derived from an EMBL/GenBank/DDBJ whole genome shotgun (WGS) entry which is preliminary data.</text>
</comment>
<dbReference type="Pfam" id="PF03692">
    <property type="entry name" value="CxxCxxCC"/>
    <property type="match status" value="1"/>
</dbReference>
<sequence length="278" mass="29977">MELDFSDIFEKYEALVADVDKVFAHVQAEHGDCVKCSVGCSDCCHALFDLSLVEALYLNTKFNERFAGQERSDILDRADEADRQTYKIKREAFKASREGALASEIMDMIAKARVRCSLLNDEGKCDLYDSRPVTCRLYGVPTAIGGRAHTCAKAGFEPGKQYPTVRIEKIQDRLMELSREIADAVESSYDQLSEMLVPLSMSLMNTYDAEFLGAGSKKNDAPAAAAPAQPTAPAPGAVAAEALSGKSCSTCGEKPGSSACDTCGGGTVWEIGASPERK</sequence>